<dbReference type="PANTHER" id="PTHR46233">
    <property type="entry name" value="HYDROXYACYLGLUTATHIONE HYDROLASE GLOC"/>
    <property type="match status" value="1"/>
</dbReference>
<sequence>MSDASNKADLSGIQITVVPVTAFQQNCSIVWNKATRKAVVVDPGGDVDQILAALKELDVSVEHILITHGHIDHIGGAAELAETLRVKVIGPHVDDRPLIDRVEEQAKQFGLDSVRKVEPDQWLEEGDVVTAGGAEFQVLHCPGHAPGHVVFFNAELKLAISGDVLFAGSVGRTDLPGGNHETLISSIKDKLIPLGDDVTFLPGHGPASTIGHEKLNNPYLK</sequence>
<dbReference type="SMART" id="SM00849">
    <property type="entry name" value="Lactamase_B"/>
    <property type="match status" value="1"/>
</dbReference>
<comment type="cofactor">
    <cofactor evidence="1">
        <name>Zn(2+)</name>
        <dbReference type="ChEBI" id="CHEBI:29105"/>
    </cofactor>
</comment>
<dbReference type="CDD" id="cd07737">
    <property type="entry name" value="YcbL-like_MBL-fold"/>
    <property type="match status" value="1"/>
</dbReference>
<dbReference type="EC" id="3.-.-.-" evidence="6"/>
<feature type="domain" description="Metallo-beta-lactamase" evidence="5">
    <location>
        <begin position="24"/>
        <end position="204"/>
    </location>
</feature>
<reference evidence="6 7" key="1">
    <citation type="journal article" date="2016" name="Front. Microbiol.">
        <title>Comparative Genomic Analysis Reveals a Diverse Repertoire of Genes Involved in Prokaryote-Eukaryote Interactions within the Pseudovibrio Genus.</title>
        <authorList>
            <person name="Romano S."/>
            <person name="Fernandez-Guerra A."/>
            <person name="Reen F.J."/>
            <person name="Glockner F.O."/>
            <person name="Crowley S.P."/>
            <person name="O'Sullivan O."/>
            <person name="Cotter P.D."/>
            <person name="Adams C."/>
            <person name="Dobson A.D."/>
            <person name="O'Gara F."/>
        </authorList>
    </citation>
    <scope>NUCLEOTIDE SEQUENCE [LARGE SCALE GENOMIC DNA]</scope>
    <source>
        <strain evidence="6 7">Ad2</strain>
    </source>
</reference>
<dbReference type="PANTHER" id="PTHR46233:SF3">
    <property type="entry name" value="HYDROXYACYLGLUTATHIONE HYDROLASE GLOC"/>
    <property type="match status" value="1"/>
</dbReference>
<dbReference type="Proteomes" id="UP000076577">
    <property type="component" value="Unassembled WGS sequence"/>
</dbReference>
<protein>
    <submittedName>
        <fullName evidence="6">Putative metallo-hydrolase</fullName>
        <ecNumber evidence="6">3.-.-.-</ecNumber>
    </submittedName>
</protein>
<dbReference type="AlphaFoldDB" id="A0A166AUZ6"/>
<organism evidence="6 7">
    <name type="scientific">Pseudovibrio axinellae</name>
    <dbReference type="NCBI Taxonomy" id="989403"/>
    <lineage>
        <taxon>Bacteria</taxon>
        <taxon>Pseudomonadati</taxon>
        <taxon>Pseudomonadota</taxon>
        <taxon>Alphaproteobacteria</taxon>
        <taxon>Hyphomicrobiales</taxon>
        <taxon>Stappiaceae</taxon>
        <taxon>Pseudovibrio</taxon>
    </lineage>
</organism>
<keyword evidence="2" id="KW-0479">Metal-binding</keyword>
<dbReference type="Pfam" id="PF00753">
    <property type="entry name" value="Lactamase_B"/>
    <property type="match status" value="1"/>
</dbReference>
<name>A0A166AUZ6_9HYPH</name>
<keyword evidence="7" id="KW-1185">Reference proteome</keyword>
<gene>
    <name evidence="6" type="ORF">PsAD2_00884</name>
</gene>
<dbReference type="InterPro" id="IPR051453">
    <property type="entry name" value="MBL_Glyoxalase_II"/>
</dbReference>
<evidence type="ECO:0000313" key="6">
    <source>
        <dbReference type="EMBL" id="KZL21585.1"/>
    </source>
</evidence>
<dbReference type="Gene3D" id="3.60.15.10">
    <property type="entry name" value="Ribonuclease Z/Hydroxyacylglutathione hydrolase-like"/>
    <property type="match status" value="1"/>
</dbReference>
<keyword evidence="4" id="KW-0862">Zinc</keyword>
<evidence type="ECO:0000259" key="5">
    <source>
        <dbReference type="SMART" id="SM00849"/>
    </source>
</evidence>
<dbReference type="STRING" id="989403.SAMN05421798_106155"/>
<keyword evidence="3 6" id="KW-0378">Hydrolase</keyword>
<accession>A0A166AUZ6</accession>
<dbReference type="PATRIC" id="fig|989403.3.peg.942"/>
<comment type="caution">
    <text evidence="6">The sequence shown here is derived from an EMBL/GenBank/DDBJ whole genome shotgun (WGS) entry which is preliminary data.</text>
</comment>
<dbReference type="GO" id="GO:0046872">
    <property type="term" value="F:metal ion binding"/>
    <property type="evidence" value="ECO:0007669"/>
    <property type="project" value="UniProtKB-KW"/>
</dbReference>
<evidence type="ECO:0000256" key="2">
    <source>
        <dbReference type="ARBA" id="ARBA00022723"/>
    </source>
</evidence>
<dbReference type="RefSeq" id="WP_068002893.1">
    <property type="nucleotide sequence ID" value="NZ_FOFM01000006.1"/>
</dbReference>
<dbReference type="OrthoDB" id="7253658at2"/>
<dbReference type="InterPro" id="IPR001279">
    <property type="entry name" value="Metallo-B-lactamas"/>
</dbReference>
<proteinExistence type="predicted"/>
<evidence type="ECO:0000256" key="4">
    <source>
        <dbReference type="ARBA" id="ARBA00022833"/>
    </source>
</evidence>
<dbReference type="SUPFAM" id="SSF56281">
    <property type="entry name" value="Metallo-hydrolase/oxidoreductase"/>
    <property type="match status" value="1"/>
</dbReference>
<dbReference type="GO" id="GO:0016787">
    <property type="term" value="F:hydrolase activity"/>
    <property type="evidence" value="ECO:0007669"/>
    <property type="project" value="UniProtKB-KW"/>
</dbReference>
<evidence type="ECO:0000256" key="1">
    <source>
        <dbReference type="ARBA" id="ARBA00001947"/>
    </source>
</evidence>
<dbReference type="InterPro" id="IPR036866">
    <property type="entry name" value="RibonucZ/Hydroxyglut_hydro"/>
</dbReference>
<evidence type="ECO:0000313" key="7">
    <source>
        <dbReference type="Proteomes" id="UP000076577"/>
    </source>
</evidence>
<dbReference type="EMBL" id="LMCB01000004">
    <property type="protein sequence ID" value="KZL21585.1"/>
    <property type="molecule type" value="Genomic_DNA"/>
</dbReference>
<evidence type="ECO:0000256" key="3">
    <source>
        <dbReference type="ARBA" id="ARBA00022801"/>
    </source>
</evidence>